<dbReference type="Proteomes" id="UP000287651">
    <property type="component" value="Unassembled WGS sequence"/>
</dbReference>
<feature type="compositionally biased region" description="Low complexity" evidence="1">
    <location>
        <begin position="12"/>
        <end position="25"/>
    </location>
</feature>
<dbReference type="AlphaFoldDB" id="A0A444C1K3"/>
<dbReference type="EMBL" id="AMZH03001840">
    <property type="protein sequence ID" value="RRT77774.1"/>
    <property type="molecule type" value="Genomic_DNA"/>
</dbReference>
<evidence type="ECO:0000256" key="1">
    <source>
        <dbReference type="SAM" id="MobiDB-lite"/>
    </source>
</evidence>
<gene>
    <name evidence="2" type="ORF">B296_00022556</name>
</gene>
<dbReference type="SUPFAM" id="SSF51735">
    <property type="entry name" value="NAD(P)-binding Rossmann-fold domains"/>
    <property type="match status" value="1"/>
</dbReference>
<name>A0A444C1K3_ENSVE</name>
<reference evidence="2 3" key="1">
    <citation type="journal article" date="2014" name="Agronomy (Basel)">
        <title>A Draft Genome Sequence for Ensete ventricosum, the Drought-Tolerant Tree Against Hunger.</title>
        <authorList>
            <person name="Harrison J."/>
            <person name="Moore K.A."/>
            <person name="Paszkiewicz K."/>
            <person name="Jones T."/>
            <person name="Grant M."/>
            <person name="Ambacheew D."/>
            <person name="Muzemil S."/>
            <person name="Studholme D.J."/>
        </authorList>
    </citation>
    <scope>NUCLEOTIDE SEQUENCE [LARGE SCALE GENOMIC DNA]</scope>
</reference>
<feature type="region of interest" description="Disordered" evidence="1">
    <location>
        <begin position="99"/>
        <end position="120"/>
    </location>
</feature>
<evidence type="ECO:0000313" key="2">
    <source>
        <dbReference type="EMBL" id="RRT77774.1"/>
    </source>
</evidence>
<dbReference type="InterPro" id="IPR036291">
    <property type="entry name" value="NAD(P)-bd_dom_sf"/>
</dbReference>
<organism evidence="2 3">
    <name type="scientific">Ensete ventricosum</name>
    <name type="common">Abyssinian banana</name>
    <name type="synonym">Musa ensete</name>
    <dbReference type="NCBI Taxonomy" id="4639"/>
    <lineage>
        <taxon>Eukaryota</taxon>
        <taxon>Viridiplantae</taxon>
        <taxon>Streptophyta</taxon>
        <taxon>Embryophyta</taxon>
        <taxon>Tracheophyta</taxon>
        <taxon>Spermatophyta</taxon>
        <taxon>Magnoliopsida</taxon>
        <taxon>Liliopsida</taxon>
        <taxon>Zingiberales</taxon>
        <taxon>Musaceae</taxon>
        <taxon>Ensete</taxon>
    </lineage>
</organism>
<proteinExistence type="predicted"/>
<protein>
    <submittedName>
        <fullName evidence="2">Uncharacterized protein</fullName>
    </submittedName>
</protein>
<feature type="region of interest" description="Disordered" evidence="1">
    <location>
        <begin position="1"/>
        <end position="25"/>
    </location>
</feature>
<dbReference type="Gene3D" id="3.40.50.720">
    <property type="entry name" value="NAD(P)-binding Rossmann-like Domain"/>
    <property type="match status" value="1"/>
</dbReference>
<sequence length="120" mass="13057">MARLVAMQPRQASPWASSSSPLLPSSLSEFSGAALSISLQKRRRTWQPKGALQVNASSSKKILIMGGTRFIGVFLSRLLVKEGHQVTLFTRGKAPITQQLPGESDQDYEGFKSKASFGSF</sequence>
<accession>A0A444C1K3</accession>
<comment type="caution">
    <text evidence="2">The sequence shown here is derived from an EMBL/GenBank/DDBJ whole genome shotgun (WGS) entry which is preliminary data.</text>
</comment>
<evidence type="ECO:0000313" key="3">
    <source>
        <dbReference type="Proteomes" id="UP000287651"/>
    </source>
</evidence>